<evidence type="ECO:0000256" key="2">
    <source>
        <dbReference type="ARBA" id="ARBA00022512"/>
    </source>
</evidence>
<evidence type="ECO:0000256" key="7">
    <source>
        <dbReference type="SAM" id="Phobius"/>
    </source>
</evidence>
<feature type="compositionally biased region" description="Acidic residues" evidence="6">
    <location>
        <begin position="226"/>
        <end position="244"/>
    </location>
</feature>
<dbReference type="STRING" id="334253.SAMN04487943_10477"/>
<evidence type="ECO:0000313" key="10">
    <source>
        <dbReference type="Proteomes" id="UP000198565"/>
    </source>
</evidence>
<dbReference type="Proteomes" id="UP000198565">
    <property type="component" value="Unassembled WGS sequence"/>
</dbReference>
<gene>
    <name evidence="9" type="ORF">SAMN04487943_10477</name>
</gene>
<keyword evidence="5" id="KW-0572">Peptidoglycan-anchor</keyword>
<keyword evidence="3" id="KW-0964">Secreted</keyword>
<sequence>MVYLGWGIDDEGIAWMNEVLSQHPDRTAILTFHEYLQATGTRHPLGEKLYQEVVLPNENVVAVLSGHYHEAQTLVDEIDDDGDGNPDRTVYQMLSDYQAGPEGGQGYMRLLHFDTENNRIFVNTYSPYMDDYNYYDTDEYPNKDEFMIDLDLTAQEKRVATDNFAVNVYTNNEIGTVEDVASGDTAEATWTDLTEGEQYSWYATVSDDYTGESRSPIWSFVKGEDDTPDEEIGNGDGNQEEEQPGNDPDPRPDPSPSPDPDPQPNPNPDPDPRPDQGEGNDESEDGQGSENKNDQTTEEAEQNNNQQDESDADQINASNNNKINLPDTATNMYQYLALSLVLLLSGTILYVRTRRQKIK</sequence>
<comment type="subcellular location">
    <subcellularLocation>
        <location evidence="1">Secreted</location>
        <location evidence="1">Cell wall</location>
        <topology evidence="1">Peptidoglycan-anchor</topology>
    </subcellularLocation>
</comment>
<dbReference type="EMBL" id="FOTR01000004">
    <property type="protein sequence ID" value="SFL80624.1"/>
    <property type="molecule type" value="Genomic_DNA"/>
</dbReference>
<keyword evidence="2" id="KW-0134">Cell wall</keyword>
<evidence type="ECO:0000256" key="4">
    <source>
        <dbReference type="ARBA" id="ARBA00022729"/>
    </source>
</evidence>
<keyword evidence="4" id="KW-0732">Signal</keyword>
<evidence type="ECO:0000259" key="8">
    <source>
        <dbReference type="PROSITE" id="PS50847"/>
    </source>
</evidence>
<dbReference type="Gene3D" id="3.60.21.10">
    <property type="match status" value="1"/>
</dbReference>
<keyword evidence="7" id="KW-0812">Transmembrane</keyword>
<name>A0A1I4KPD0_9BACI</name>
<protein>
    <recommendedName>
        <fullName evidence="8">Gram-positive cocci surface proteins LPxTG domain-containing protein</fullName>
    </recommendedName>
</protein>
<feature type="region of interest" description="Disordered" evidence="6">
    <location>
        <begin position="218"/>
        <end position="322"/>
    </location>
</feature>
<dbReference type="InterPro" id="IPR051918">
    <property type="entry name" value="STPP_CPPED1"/>
</dbReference>
<dbReference type="SUPFAM" id="SSF56300">
    <property type="entry name" value="Metallo-dependent phosphatases"/>
    <property type="match status" value="1"/>
</dbReference>
<reference evidence="10" key="1">
    <citation type="submission" date="2016-10" db="EMBL/GenBank/DDBJ databases">
        <authorList>
            <person name="Varghese N."/>
            <person name="Submissions S."/>
        </authorList>
    </citation>
    <scope>NUCLEOTIDE SEQUENCE [LARGE SCALE GENOMIC DNA]</scope>
    <source>
        <strain evidence="10">CGMCC 1.4250</strain>
    </source>
</reference>
<dbReference type="PANTHER" id="PTHR43143:SF5">
    <property type="entry name" value="SECRETED PROTEIN"/>
    <property type="match status" value="1"/>
</dbReference>
<keyword evidence="10" id="KW-1185">Reference proteome</keyword>
<accession>A0A1I4KPD0</accession>
<keyword evidence="7" id="KW-0472">Membrane</keyword>
<proteinExistence type="predicted"/>
<evidence type="ECO:0000313" key="9">
    <source>
        <dbReference type="EMBL" id="SFL80624.1"/>
    </source>
</evidence>
<dbReference type="InterPro" id="IPR019931">
    <property type="entry name" value="LPXTG_anchor"/>
</dbReference>
<evidence type="ECO:0000256" key="3">
    <source>
        <dbReference type="ARBA" id="ARBA00022525"/>
    </source>
</evidence>
<feature type="compositionally biased region" description="Pro residues" evidence="6">
    <location>
        <begin position="253"/>
        <end position="269"/>
    </location>
</feature>
<feature type="compositionally biased region" description="Acidic residues" evidence="6">
    <location>
        <begin position="278"/>
        <end position="287"/>
    </location>
</feature>
<feature type="domain" description="Gram-positive cocci surface proteins LPxTG" evidence="8">
    <location>
        <begin position="325"/>
        <end position="359"/>
    </location>
</feature>
<dbReference type="PANTHER" id="PTHR43143">
    <property type="entry name" value="METALLOPHOSPHOESTERASE, CALCINEURIN SUPERFAMILY"/>
    <property type="match status" value="1"/>
</dbReference>
<evidence type="ECO:0000256" key="1">
    <source>
        <dbReference type="ARBA" id="ARBA00004168"/>
    </source>
</evidence>
<organism evidence="9 10">
    <name type="scientific">Gracilibacillus orientalis</name>
    <dbReference type="NCBI Taxonomy" id="334253"/>
    <lineage>
        <taxon>Bacteria</taxon>
        <taxon>Bacillati</taxon>
        <taxon>Bacillota</taxon>
        <taxon>Bacilli</taxon>
        <taxon>Bacillales</taxon>
        <taxon>Bacillaceae</taxon>
        <taxon>Gracilibacillus</taxon>
    </lineage>
</organism>
<dbReference type="RefSeq" id="WP_091483246.1">
    <property type="nucleotide sequence ID" value="NZ_FOTR01000004.1"/>
</dbReference>
<evidence type="ECO:0000256" key="5">
    <source>
        <dbReference type="ARBA" id="ARBA00023088"/>
    </source>
</evidence>
<evidence type="ECO:0000256" key="6">
    <source>
        <dbReference type="SAM" id="MobiDB-lite"/>
    </source>
</evidence>
<keyword evidence="7" id="KW-1133">Transmembrane helix</keyword>
<feature type="transmembrane region" description="Helical" evidence="7">
    <location>
        <begin position="332"/>
        <end position="351"/>
    </location>
</feature>
<dbReference type="Pfam" id="PF00746">
    <property type="entry name" value="Gram_pos_anchor"/>
    <property type="match status" value="1"/>
</dbReference>
<dbReference type="InterPro" id="IPR029052">
    <property type="entry name" value="Metallo-depent_PP-like"/>
</dbReference>
<dbReference type="AlphaFoldDB" id="A0A1I4KPD0"/>
<dbReference type="PROSITE" id="PS50847">
    <property type="entry name" value="GRAM_POS_ANCHORING"/>
    <property type="match status" value="1"/>
</dbReference>